<name>A0A402B656_9CHLR</name>
<protein>
    <submittedName>
        <fullName evidence="2">Glucokinase</fullName>
    </submittedName>
</protein>
<dbReference type="EMBL" id="BIFT01000001">
    <property type="protein sequence ID" value="GCE26828.1"/>
    <property type="molecule type" value="Genomic_DNA"/>
</dbReference>
<dbReference type="RefSeq" id="WP_126627240.1">
    <property type="nucleotide sequence ID" value="NZ_BIFT01000001.1"/>
</dbReference>
<accession>A0A402B656</accession>
<reference evidence="3" key="1">
    <citation type="submission" date="2018-12" db="EMBL/GenBank/DDBJ databases">
        <title>Tengunoibacter tsumagoiensis gen. nov., sp. nov., Dictyobacter kobayashii sp. nov., D. alpinus sp. nov., and D. joshuensis sp. nov. and description of Dictyobacteraceae fam. nov. within the order Ktedonobacterales isolated from Tengu-no-mugimeshi.</title>
        <authorList>
            <person name="Wang C.M."/>
            <person name="Zheng Y."/>
            <person name="Sakai Y."/>
            <person name="Toyoda A."/>
            <person name="Minakuchi Y."/>
            <person name="Abe K."/>
            <person name="Yokota A."/>
            <person name="Yabe S."/>
        </authorList>
    </citation>
    <scope>NUCLEOTIDE SEQUENCE [LARGE SCALE GENOMIC DNA]</scope>
    <source>
        <strain evidence="3">Uno16</strain>
    </source>
</reference>
<dbReference type="Gene3D" id="3.30.420.40">
    <property type="match status" value="2"/>
</dbReference>
<keyword evidence="2" id="KW-0808">Transferase</keyword>
<gene>
    <name evidence="2" type="ORF">KDA_23120</name>
</gene>
<dbReference type="Proteomes" id="UP000287171">
    <property type="component" value="Unassembled WGS sequence"/>
</dbReference>
<dbReference type="CDD" id="cd24076">
    <property type="entry name" value="ASKHA_ATPase_ROK_BsXylR-like"/>
    <property type="match status" value="1"/>
</dbReference>
<dbReference type="InterPro" id="IPR049874">
    <property type="entry name" value="ROK_cs"/>
</dbReference>
<dbReference type="PANTHER" id="PTHR18964">
    <property type="entry name" value="ROK (REPRESSOR, ORF, KINASE) FAMILY"/>
    <property type="match status" value="1"/>
</dbReference>
<dbReference type="Pfam" id="PF00480">
    <property type="entry name" value="ROK"/>
    <property type="match status" value="1"/>
</dbReference>
<keyword evidence="2" id="KW-0418">Kinase</keyword>
<comment type="similarity">
    <text evidence="1">Belongs to the ROK (NagC/XylR) family.</text>
</comment>
<dbReference type="InterPro" id="IPR043129">
    <property type="entry name" value="ATPase_NBD"/>
</dbReference>
<evidence type="ECO:0000313" key="3">
    <source>
        <dbReference type="Proteomes" id="UP000287171"/>
    </source>
</evidence>
<evidence type="ECO:0000313" key="2">
    <source>
        <dbReference type="EMBL" id="GCE26828.1"/>
    </source>
</evidence>
<comment type="caution">
    <text evidence="2">The sequence shown here is derived from an EMBL/GenBank/DDBJ whole genome shotgun (WGS) entry which is preliminary data.</text>
</comment>
<evidence type="ECO:0000256" key="1">
    <source>
        <dbReference type="ARBA" id="ARBA00006479"/>
    </source>
</evidence>
<dbReference type="GO" id="GO:0016301">
    <property type="term" value="F:kinase activity"/>
    <property type="evidence" value="ECO:0007669"/>
    <property type="project" value="UniProtKB-KW"/>
</dbReference>
<proteinExistence type="inferred from homology"/>
<dbReference type="OrthoDB" id="9795247at2"/>
<dbReference type="AlphaFoldDB" id="A0A402B656"/>
<organism evidence="2 3">
    <name type="scientific">Dictyobacter alpinus</name>
    <dbReference type="NCBI Taxonomy" id="2014873"/>
    <lineage>
        <taxon>Bacteria</taxon>
        <taxon>Bacillati</taxon>
        <taxon>Chloroflexota</taxon>
        <taxon>Ktedonobacteria</taxon>
        <taxon>Ktedonobacterales</taxon>
        <taxon>Dictyobacteraceae</taxon>
        <taxon>Dictyobacter</taxon>
    </lineage>
</organism>
<dbReference type="PROSITE" id="PS01125">
    <property type="entry name" value="ROK"/>
    <property type="match status" value="1"/>
</dbReference>
<keyword evidence="3" id="KW-1185">Reference proteome</keyword>
<dbReference type="InterPro" id="IPR000600">
    <property type="entry name" value="ROK"/>
</dbReference>
<sequence length="356" mass="37545">MNSEHIERIQASKWSSSEDLPLVIGLDLGGTQIRTAVLQGSKLLSRVGLLTGENPSPERVIPRMYDSIYQALQEAHVTLDEITGIGIGAPGPLNSRTGVVFAPPNLSGWINVPLLDIFVEKFQLPVYVENDANAAALGEFMFGAGQGSNEVVYITISTGIGGGVIADGRILEGISGTAAELGHMTIDWRGPRCNCGNIGCWESISSGTAIARRAHELIALGRGEGLLNFALAHQEPISGDDTPSDVSRAQRNEIHINARMVAQAAQAGVTEARDIINTAAEGIGVGLINVVHIFNPERIVLGGGVVQIGEPLLGPARRILQERAMKVPAQSAKIVMAELGSDVGLVGAGALTYYNH</sequence>
<dbReference type="SUPFAM" id="SSF53067">
    <property type="entry name" value="Actin-like ATPase domain"/>
    <property type="match status" value="1"/>
</dbReference>
<dbReference type="PANTHER" id="PTHR18964:SF149">
    <property type="entry name" value="BIFUNCTIONAL UDP-N-ACETYLGLUCOSAMINE 2-EPIMERASE_N-ACETYLMANNOSAMINE KINASE"/>
    <property type="match status" value="1"/>
</dbReference>